<evidence type="ECO:0000313" key="2">
    <source>
        <dbReference type="EMBL" id="AXH48866.1"/>
    </source>
</evidence>
<evidence type="ECO:0000256" key="1">
    <source>
        <dbReference type="SAM" id="MobiDB-lite"/>
    </source>
</evidence>
<sequence>MDAISNKMRDVRVTARQSMKADFIAPDLSPVRLIDRELDKGLKGWTDHDVKIEEPNTNGLAKGHAERELEAMNISSYRPRVREAGPRKVLNTTGPGSHFKAMQARAAKLR</sequence>
<name>A0A345L0R4_9CAUD</name>
<organism evidence="2 3">
    <name type="scientific">Mycobacterium phage Steamy</name>
    <dbReference type="NCBI Taxonomy" id="2250309"/>
    <lineage>
        <taxon>Viruses</taxon>
        <taxon>Duplodnaviria</taxon>
        <taxon>Heunggongvirae</taxon>
        <taxon>Uroviricota</taxon>
        <taxon>Caudoviricetes</taxon>
        <taxon>Pharaohvirus</taxon>
        <taxon>Pharaohvirus steamy</taxon>
    </lineage>
</organism>
<dbReference type="KEGG" id="vg:64871506"/>
<accession>A0A345L0R4</accession>
<dbReference type="RefSeq" id="YP_010061879.1">
    <property type="nucleotide sequence ID" value="NC_054787.1"/>
</dbReference>
<proteinExistence type="predicted"/>
<keyword evidence="3" id="KW-1185">Reference proteome</keyword>
<dbReference type="Proteomes" id="UP000259157">
    <property type="component" value="Segment"/>
</dbReference>
<feature type="region of interest" description="Disordered" evidence="1">
    <location>
        <begin position="76"/>
        <end position="110"/>
    </location>
</feature>
<protein>
    <submittedName>
        <fullName evidence="2">Uncharacterized protein</fullName>
    </submittedName>
</protein>
<reference evidence="3" key="1">
    <citation type="submission" date="2018-06" db="EMBL/GenBank/DDBJ databases">
        <authorList>
            <person name="Zhirakovskaya E."/>
        </authorList>
    </citation>
    <scope>NUCLEOTIDE SEQUENCE [LARGE SCALE GENOMIC DNA]</scope>
</reference>
<dbReference type="GeneID" id="64871506"/>
<evidence type="ECO:0000313" key="3">
    <source>
        <dbReference type="Proteomes" id="UP000259157"/>
    </source>
</evidence>
<gene>
    <name evidence="2" type="primary">92</name>
    <name evidence="2" type="ORF">SEA_STEAMY_92</name>
</gene>
<dbReference type="EMBL" id="MH513984">
    <property type="protein sequence ID" value="AXH48866.1"/>
    <property type="molecule type" value="Genomic_DNA"/>
</dbReference>